<evidence type="ECO:0000313" key="11">
    <source>
        <dbReference type="EMBL" id="MFC5470896.1"/>
    </source>
</evidence>
<organism evidence="11 12">
    <name type="scientific">Cohnella suwonensis</name>
    <dbReference type="NCBI Taxonomy" id="696072"/>
    <lineage>
        <taxon>Bacteria</taxon>
        <taxon>Bacillati</taxon>
        <taxon>Bacillota</taxon>
        <taxon>Bacilli</taxon>
        <taxon>Bacillales</taxon>
        <taxon>Paenibacillaceae</taxon>
        <taxon>Cohnella</taxon>
    </lineage>
</organism>
<feature type="transmembrane region" description="Helical" evidence="9">
    <location>
        <begin position="62"/>
        <end position="85"/>
    </location>
</feature>
<evidence type="ECO:0000313" key="12">
    <source>
        <dbReference type="Proteomes" id="UP001596105"/>
    </source>
</evidence>
<dbReference type="RefSeq" id="WP_209751607.1">
    <property type="nucleotide sequence ID" value="NZ_JBHSMH010000080.1"/>
</dbReference>
<dbReference type="InterPro" id="IPR003594">
    <property type="entry name" value="HATPase_dom"/>
</dbReference>
<feature type="transmembrane region" description="Helical" evidence="9">
    <location>
        <begin position="162"/>
        <end position="182"/>
    </location>
</feature>
<protein>
    <recommendedName>
        <fullName evidence="2">histidine kinase</fullName>
        <ecNumber evidence="2">2.7.13.3</ecNumber>
    </recommendedName>
</protein>
<evidence type="ECO:0000256" key="1">
    <source>
        <dbReference type="ARBA" id="ARBA00000085"/>
    </source>
</evidence>
<feature type="transmembrane region" description="Helical" evidence="9">
    <location>
        <begin position="24"/>
        <end position="42"/>
    </location>
</feature>
<evidence type="ECO:0000256" key="7">
    <source>
        <dbReference type="ARBA" id="ARBA00022840"/>
    </source>
</evidence>
<dbReference type="Proteomes" id="UP001596105">
    <property type="component" value="Unassembled WGS sequence"/>
</dbReference>
<evidence type="ECO:0000256" key="4">
    <source>
        <dbReference type="ARBA" id="ARBA00022679"/>
    </source>
</evidence>
<dbReference type="GO" id="GO:0016301">
    <property type="term" value="F:kinase activity"/>
    <property type="evidence" value="ECO:0007669"/>
    <property type="project" value="UniProtKB-KW"/>
</dbReference>
<dbReference type="EMBL" id="JBHSMH010000080">
    <property type="protein sequence ID" value="MFC5470896.1"/>
    <property type="molecule type" value="Genomic_DNA"/>
</dbReference>
<keyword evidence="9" id="KW-0472">Membrane</keyword>
<dbReference type="InterPro" id="IPR036890">
    <property type="entry name" value="HATPase_C_sf"/>
</dbReference>
<dbReference type="PANTHER" id="PTHR43065:SF10">
    <property type="entry name" value="PEROXIDE STRESS-ACTIVATED HISTIDINE KINASE MAK3"/>
    <property type="match status" value="1"/>
</dbReference>
<keyword evidence="9" id="KW-1133">Transmembrane helix</keyword>
<evidence type="ECO:0000256" key="5">
    <source>
        <dbReference type="ARBA" id="ARBA00022741"/>
    </source>
</evidence>
<gene>
    <name evidence="11" type="ORF">ACFPPD_19595</name>
</gene>
<keyword evidence="4" id="KW-0808">Transferase</keyword>
<feature type="transmembrane region" description="Helical" evidence="9">
    <location>
        <begin position="130"/>
        <end position="150"/>
    </location>
</feature>
<keyword evidence="12" id="KW-1185">Reference proteome</keyword>
<keyword evidence="7" id="KW-0067">ATP-binding</keyword>
<comment type="catalytic activity">
    <reaction evidence="1">
        <text>ATP + protein L-histidine = ADP + protein N-phospho-L-histidine.</text>
        <dbReference type="EC" id="2.7.13.3"/>
    </reaction>
</comment>
<dbReference type="Gene3D" id="3.30.565.10">
    <property type="entry name" value="Histidine kinase-like ATPase, C-terminal domain"/>
    <property type="match status" value="1"/>
</dbReference>
<comment type="caution">
    <text evidence="11">The sequence shown here is derived from an EMBL/GenBank/DDBJ whole genome shotgun (WGS) entry which is preliminary data.</text>
</comment>
<dbReference type="SMART" id="SM00387">
    <property type="entry name" value="HATPase_c"/>
    <property type="match status" value="1"/>
</dbReference>
<keyword evidence="9" id="KW-0812">Transmembrane</keyword>
<dbReference type="Pfam" id="PF02518">
    <property type="entry name" value="HATPase_c"/>
    <property type="match status" value="1"/>
</dbReference>
<dbReference type="PANTHER" id="PTHR43065">
    <property type="entry name" value="SENSOR HISTIDINE KINASE"/>
    <property type="match status" value="1"/>
</dbReference>
<name>A0ABW0M276_9BACL</name>
<dbReference type="PRINTS" id="PR00344">
    <property type="entry name" value="BCTRLSENSOR"/>
</dbReference>
<evidence type="ECO:0000256" key="3">
    <source>
        <dbReference type="ARBA" id="ARBA00022553"/>
    </source>
</evidence>
<keyword evidence="6 11" id="KW-0418">Kinase</keyword>
<evidence type="ECO:0000256" key="8">
    <source>
        <dbReference type="ARBA" id="ARBA00023012"/>
    </source>
</evidence>
<evidence type="ECO:0000259" key="10">
    <source>
        <dbReference type="PROSITE" id="PS50109"/>
    </source>
</evidence>
<evidence type="ECO:0000256" key="9">
    <source>
        <dbReference type="SAM" id="Phobius"/>
    </source>
</evidence>
<keyword evidence="5" id="KW-0547">Nucleotide-binding</keyword>
<dbReference type="SUPFAM" id="SSF55874">
    <property type="entry name" value="ATPase domain of HSP90 chaperone/DNA topoisomerase II/histidine kinase"/>
    <property type="match status" value="1"/>
</dbReference>
<dbReference type="InterPro" id="IPR004358">
    <property type="entry name" value="Sig_transdc_His_kin-like_C"/>
</dbReference>
<evidence type="ECO:0000256" key="2">
    <source>
        <dbReference type="ARBA" id="ARBA00012438"/>
    </source>
</evidence>
<feature type="domain" description="Histidine kinase" evidence="10">
    <location>
        <begin position="249"/>
        <end position="462"/>
    </location>
</feature>
<reference evidence="12" key="1">
    <citation type="journal article" date="2019" name="Int. J. Syst. Evol. Microbiol.">
        <title>The Global Catalogue of Microorganisms (GCM) 10K type strain sequencing project: providing services to taxonomists for standard genome sequencing and annotation.</title>
        <authorList>
            <consortium name="The Broad Institute Genomics Platform"/>
            <consortium name="The Broad Institute Genome Sequencing Center for Infectious Disease"/>
            <person name="Wu L."/>
            <person name="Ma J."/>
        </authorList>
    </citation>
    <scope>NUCLEOTIDE SEQUENCE [LARGE SCALE GENOMIC DNA]</scope>
    <source>
        <strain evidence="12">CCUG 57113</strain>
    </source>
</reference>
<accession>A0ABW0M276</accession>
<feature type="transmembrane region" description="Helical" evidence="9">
    <location>
        <begin position="209"/>
        <end position="231"/>
    </location>
</feature>
<sequence>MFLIVWPLALYLLQRSRRDKNANIWWIGLFLIAGGGGSYFYLMKVGILPYLQENAMLTPWVGNFLEATVIGFMLLYYYVLPYLFLMSAIALFPLQSLSRYVIVLIASVPSVWFVVSHLSPYSGNLYIQAVQPWAVLYMGAASLFYLAAWIRETDPVLKSNMLRLNVVFTPIIVWSLLKDFIYTEQITLTANNLVMINPDWHLQGNPIELWLFLLLLFYSIRSGFLGIKVRIERQRLDDSMRTISYGTELINHAIKNDVQKLDYFLEKLETLAMEGKTEEIRIITRRMSLITGQLQQMSDDIKGKSEEIVVHDKTVDLSALLQQILDGLEPMLRDRSIRLEYHYADDTWIRCDPRHVAEVFTNLCINAVESIERDNGLIRVNVRQSKNGLDVEVKDNGKGIDPYQAGKIFEPFFTTKKHSERNYGLGLSYASCVMQKHGGELRLVESRSHGGSLFRMRFPKKRLVRRRIGVTSERAAIDLHAKN</sequence>
<proteinExistence type="predicted"/>
<keyword evidence="8" id="KW-0902">Two-component regulatory system</keyword>
<dbReference type="PROSITE" id="PS50109">
    <property type="entry name" value="HIS_KIN"/>
    <property type="match status" value="1"/>
</dbReference>
<dbReference type="InterPro" id="IPR005467">
    <property type="entry name" value="His_kinase_dom"/>
</dbReference>
<feature type="transmembrane region" description="Helical" evidence="9">
    <location>
        <begin position="97"/>
        <end position="118"/>
    </location>
</feature>
<evidence type="ECO:0000256" key="6">
    <source>
        <dbReference type="ARBA" id="ARBA00022777"/>
    </source>
</evidence>
<keyword evidence="3" id="KW-0597">Phosphoprotein</keyword>
<dbReference type="EC" id="2.7.13.3" evidence="2"/>